<feature type="region of interest" description="Disordered" evidence="1">
    <location>
        <begin position="1"/>
        <end position="22"/>
    </location>
</feature>
<protein>
    <submittedName>
        <fullName evidence="4">Putative cation transporter</fullName>
    </submittedName>
</protein>
<dbReference type="AlphaFoldDB" id="U5VTS2"/>
<dbReference type="GO" id="GO:0008324">
    <property type="term" value="F:monoatomic cation transmembrane transporter activity"/>
    <property type="evidence" value="ECO:0007669"/>
    <property type="project" value="InterPro"/>
</dbReference>
<dbReference type="Gene3D" id="3.40.50.720">
    <property type="entry name" value="NAD(P)-binding Rossmann-like Domain"/>
    <property type="match status" value="1"/>
</dbReference>
<sequence>MADKNADKNADRNAAKNAEKKPGTGPDNVVVIGLGRFGGAVADSLVNLGHEVLGIDSNAHIVQDWSDRLTHVVEADATDTEAMRQLGVQDFSRAVVGIGTHLEASVLTVLTLAEIGVPEIWAKAISVKHGKILSSVGARHVIFPESEMGERVAHLITGRMLDYIEFDDGFAIAKVRSPQEAIGRTLADTSLRTKWGVTVVGIKLPGEDFTYARPETVVPPGCILIVAGDTSKVERFAAET</sequence>
<dbReference type="SUPFAM" id="SSF116726">
    <property type="entry name" value="TrkA C-terminal domain-like"/>
    <property type="match status" value="1"/>
</dbReference>
<dbReference type="InterPro" id="IPR036291">
    <property type="entry name" value="NAD(P)-bd_dom_sf"/>
</dbReference>
<keyword evidence="5" id="KW-1185">Reference proteome</keyword>
<organism evidence="4 5">
    <name type="scientific">Actinoplanes friuliensis DSM 7358</name>
    <dbReference type="NCBI Taxonomy" id="1246995"/>
    <lineage>
        <taxon>Bacteria</taxon>
        <taxon>Bacillati</taxon>
        <taxon>Actinomycetota</taxon>
        <taxon>Actinomycetes</taxon>
        <taxon>Micromonosporales</taxon>
        <taxon>Micromonosporaceae</taxon>
        <taxon>Actinoplanes</taxon>
    </lineage>
</organism>
<dbReference type="PROSITE" id="PS51202">
    <property type="entry name" value="RCK_C"/>
    <property type="match status" value="1"/>
</dbReference>
<dbReference type="KEGG" id="afs:AFR_04030"/>
<reference evidence="4 5" key="1">
    <citation type="journal article" date="2014" name="J. Biotechnol.">
        <title>Complete genome sequence of the actinobacterium Actinoplanes friuliensis HAG 010964, producer of the lipopeptide antibiotic friulimycin.</title>
        <authorList>
            <person name="Ruckert C."/>
            <person name="Szczepanowski R."/>
            <person name="Albersmeier A."/>
            <person name="Goesmann A."/>
            <person name="Fischer N."/>
            <person name="Steinkamper A."/>
            <person name="Puhler A."/>
            <person name="Biener R."/>
            <person name="Schwartz D."/>
            <person name="Kalinowski J."/>
        </authorList>
    </citation>
    <scope>NUCLEOTIDE SEQUENCE [LARGE SCALE GENOMIC DNA]</scope>
    <source>
        <strain evidence="4 5">DSM 7358</strain>
    </source>
</reference>
<dbReference type="SUPFAM" id="SSF51735">
    <property type="entry name" value="NAD(P)-binding Rossmann-fold domains"/>
    <property type="match status" value="1"/>
</dbReference>
<dbReference type="InterPro" id="IPR003148">
    <property type="entry name" value="RCK_N"/>
</dbReference>
<dbReference type="InterPro" id="IPR050721">
    <property type="entry name" value="Trk_Ktr_HKT_K-transport"/>
</dbReference>
<evidence type="ECO:0000313" key="4">
    <source>
        <dbReference type="EMBL" id="AGZ39095.1"/>
    </source>
</evidence>
<evidence type="ECO:0000259" key="2">
    <source>
        <dbReference type="PROSITE" id="PS51201"/>
    </source>
</evidence>
<dbReference type="HOGENOM" id="CLU_046525_3_1_11"/>
<name>U5VTS2_9ACTN</name>
<dbReference type="PROSITE" id="PS51201">
    <property type="entry name" value="RCK_N"/>
    <property type="match status" value="1"/>
</dbReference>
<feature type="domain" description="RCK C-terminal" evidence="3">
    <location>
        <begin position="158"/>
        <end position="240"/>
    </location>
</feature>
<dbReference type="GO" id="GO:0006813">
    <property type="term" value="P:potassium ion transport"/>
    <property type="evidence" value="ECO:0007669"/>
    <property type="project" value="InterPro"/>
</dbReference>
<dbReference type="Proteomes" id="UP000017746">
    <property type="component" value="Chromosome"/>
</dbReference>
<dbReference type="OrthoDB" id="9776294at2"/>
<dbReference type="Gene3D" id="3.30.70.1450">
    <property type="entry name" value="Regulator of K+ conductance, C-terminal domain"/>
    <property type="match status" value="1"/>
</dbReference>
<dbReference type="eggNOG" id="COG0569">
    <property type="taxonomic scope" value="Bacteria"/>
</dbReference>
<gene>
    <name evidence="4" type="ORF">AFR_04030</name>
</gene>
<evidence type="ECO:0000259" key="3">
    <source>
        <dbReference type="PROSITE" id="PS51202"/>
    </source>
</evidence>
<dbReference type="Pfam" id="PF02080">
    <property type="entry name" value="TrkA_C"/>
    <property type="match status" value="1"/>
</dbReference>
<dbReference type="PANTHER" id="PTHR43833:SF7">
    <property type="entry name" value="KTR SYSTEM POTASSIUM UPTAKE PROTEIN C"/>
    <property type="match status" value="1"/>
</dbReference>
<dbReference type="PANTHER" id="PTHR43833">
    <property type="entry name" value="POTASSIUM CHANNEL PROTEIN 2-RELATED-RELATED"/>
    <property type="match status" value="1"/>
</dbReference>
<dbReference type="InterPro" id="IPR036721">
    <property type="entry name" value="RCK_C_sf"/>
</dbReference>
<accession>U5VTS2</accession>
<evidence type="ECO:0000313" key="5">
    <source>
        <dbReference type="Proteomes" id="UP000017746"/>
    </source>
</evidence>
<dbReference type="InterPro" id="IPR006037">
    <property type="entry name" value="RCK_C"/>
</dbReference>
<dbReference type="Pfam" id="PF02254">
    <property type="entry name" value="TrkA_N"/>
    <property type="match status" value="1"/>
</dbReference>
<dbReference type="EMBL" id="CP006272">
    <property type="protein sequence ID" value="AGZ39095.1"/>
    <property type="molecule type" value="Genomic_DNA"/>
</dbReference>
<evidence type="ECO:0000256" key="1">
    <source>
        <dbReference type="SAM" id="MobiDB-lite"/>
    </source>
</evidence>
<proteinExistence type="predicted"/>
<feature type="domain" description="RCK N-terminal" evidence="2">
    <location>
        <begin position="26"/>
        <end position="142"/>
    </location>
</feature>
<dbReference type="PATRIC" id="fig|1246995.3.peg.814"/>
<dbReference type="STRING" id="1246995.AFR_04030"/>